<dbReference type="AlphaFoldDB" id="A0A0E3SG02"/>
<dbReference type="GeneID" id="24831215"/>
<dbReference type="InterPro" id="IPR027417">
    <property type="entry name" value="P-loop_NTPase"/>
</dbReference>
<dbReference type="GO" id="GO:0016887">
    <property type="term" value="F:ATP hydrolysis activity"/>
    <property type="evidence" value="ECO:0007669"/>
    <property type="project" value="InterPro"/>
</dbReference>
<name>A0A0E3SG02_9EURY</name>
<evidence type="ECO:0000256" key="1">
    <source>
        <dbReference type="ARBA" id="ARBA00005417"/>
    </source>
</evidence>
<evidence type="ECO:0000256" key="4">
    <source>
        <dbReference type="ARBA" id="ARBA00022840"/>
    </source>
</evidence>
<dbReference type="PROSITE" id="PS50893">
    <property type="entry name" value="ABC_TRANSPORTER_2"/>
    <property type="match status" value="1"/>
</dbReference>
<evidence type="ECO:0000256" key="2">
    <source>
        <dbReference type="ARBA" id="ARBA00022448"/>
    </source>
</evidence>
<reference evidence="6 7" key="1">
    <citation type="submission" date="2014-07" db="EMBL/GenBank/DDBJ databases">
        <title>Methanogenic archaea and the global carbon cycle.</title>
        <authorList>
            <person name="Henriksen J.R."/>
            <person name="Luke J."/>
            <person name="Reinhart S."/>
            <person name="Benedict M.N."/>
            <person name="Youngblut N.D."/>
            <person name="Metcalf M.E."/>
            <person name="Whitaker R.J."/>
            <person name="Metcalf W.W."/>
        </authorList>
    </citation>
    <scope>NUCLEOTIDE SEQUENCE [LARGE SCALE GENOMIC DNA]</scope>
    <source>
        <strain evidence="6 7">HB-1</strain>
    </source>
</reference>
<dbReference type="InterPro" id="IPR003439">
    <property type="entry name" value="ABC_transporter-like_ATP-bd"/>
</dbReference>
<keyword evidence="4 6" id="KW-0067">ATP-binding</keyword>
<dbReference type="OrthoDB" id="64309at2157"/>
<evidence type="ECO:0000313" key="7">
    <source>
        <dbReference type="Proteomes" id="UP000033101"/>
    </source>
</evidence>
<organism evidence="6 7">
    <name type="scientific">Methanosarcina horonobensis HB-1 = JCM 15518</name>
    <dbReference type="NCBI Taxonomy" id="1434110"/>
    <lineage>
        <taxon>Archaea</taxon>
        <taxon>Methanobacteriati</taxon>
        <taxon>Methanobacteriota</taxon>
        <taxon>Stenosarchaea group</taxon>
        <taxon>Methanomicrobia</taxon>
        <taxon>Methanosarcinales</taxon>
        <taxon>Methanosarcinaceae</taxon>
        <taxon>Methanosarcina</taxon>
    </lineage>
</organism>
<evidence type="ECO:0000256" key="3">
    <source>
        <dbReference type="ARBA" id="ARBA00022741"/>
    </source>
</evidence>
<protein>
    <submittedName>
        <fullName evidence="6">Trehalose/maltose import ATP-binding protein MalK</fullName>
    </submittedName>
</protein>
<dbReference type="EMBL" id="CP009516">
    <property type="protein sequence ID" value="AKB78468.1"/>
    <property type="molecule type" value="Genomic_DNA"/>
</dbReference>
<dbReference type="PANTHER" id="PTHR43117">
    <property type="entry name" value="OSMOPROTECTANT IMPORT ATP-BINDING PROTEIN OSMV"/>
    <property type="match status" value="1"/>
</dbReference>
<dbReference type="Gene3D" id="3.40.50.300">
    <property type="entry name" value="P-loop containing nucleotide triphosphate hydrolases"/>
    <property type="match status" value="1"/>
</dbReference>
<dbReference type="KEGG" id="mhor:MSHOH_1985"/>
<dbReference type="InterPro" id="IPR003593">
    <property type="entry name" value="AAA+_ATPase"/>
</dbReference>
<dbReference type="PANTHER" id="PTHR43117:SF4">
    <property type="entry name" value="OSMOPROTECTANT IMPORT ATP-BINDING PROTEIN OSMV"/>
    <property type="match status" value="1"/>
</dbReference>
<keyword evidence="7" id="KW-1185">Reference proteome</keyword>
<comment type="similarity">
    <text evidence="1">Belongs to the ABC transporter superfamily.</text>
</comment>
<feature type="domain" description="ABC transporter" evidence="5">
    <location>
        <begin position="7"/>
        <end position="237"/>
    </location>
</feature>
<dbReference type="SMART" id="SM00382">
    <property type="entry name" value="AAA"/>
    <property type="match status" value="1"/>
</dbReference>
<dbReference type="HOGENOM" id="CLU_072513_0_0_2"/>
<keyword evidence="2" id="KW-0813">Transport</keyword>
<dbReference type="RefSeq" id="WP_082089313.1">
    <property type="nucleotide sequence ID" value="NZ_BBCW01000052.1"/>
</dbReference>
<dbReference type="SUPFAM" id="SSF52540">
    <property type="entry name" value="P-loop containing nucleoside triphosphate hydrolases"/>
    <property type="match status" value="1"/>
</dbReference>
<evidence type="ECO:0000313" key="6">
    <source>
        <dbReference type="EMBL" id="AKB78468.1"/>
    </source>
</evidence>
<dbReference type="PATRIC" id="fig|1434110.4.peg.2526"/>
<dbReference type="STRING" id="1434110.MSHOH_1985"/>
<evidence type="ECO:0000259" key="5">
    <source>
        <dbReference type="PROSITE" id="PS50893"/>
    </source>
</evidence>
<keyword evidence="3" id="KW-0547">Nucleotide-binding</keyword>
<sequence>MTQQFTLTIESGKNRFGEQEGFDRIEIRPGDTLSIVGPTGSGKSALINDIETLAQGDTITGRRILINGEEPPESFVREPAFKPISLITQNTRCLADLSVEEFLLMHIRARRPGREDLLEDTISLANKFTGEEISLKSRMSGLSGGQTRSLMIADALVIGDTPILLLDEIENAGIFKDRVIHALQGGDKAVILVTHDPYLALTAGRRIVMRHGGVFSVIEPTGQEQKLIEDLALIEDRLHHIREKLRLGASFSSASSSGSLAGSSEILIVAIGQDVVYK</sequence>
<accession>A0A0E3SG02</accession>
<dbReference type="GO" id="GO:0005524">
    <property type="term" value="F:ATP binding"/>
    <property type="evidence" value="ECO:0007669"/>
    <property type="project" value="UniProtKB-KW"/>
</dbReference>
<dbReference type="Proteomes" id="UP000033101">
    <property type="component" value="Chromosome"/>
</dbReference>
<proteinExistence type="inferred from homology"/>
<dbReference type="Pfam" id="PF00005">
    <property type="entry name" value="ABC_tran"/>
    <property type="match status" value="1"/>
</dbReference>
<gene>
    <name evidence="6" type="ORF">MSHOH_1985</name>
</gene>